<protein>
    <submittedName>
        <fullName evidence="3">Uncharacterized protein</fullName>
    </submittedName>
</protein>
<name>A0ABV5YCM3_9ACTN</name>
<dbReference type="EMBL" id="JBHLZP010000061">
    <property type="protein sequence ID" value="MFB9832784.1"/>
    <property type="molecule type" value="Genomic_DNA"/>
</dbReference>
<keyword evidence="2" id="KW-0812">Transmembrane</keyword>
<dbReference type="RefSeq" id="WP_378199143.1">
    <property type="nucleotide sequence ID" value="NZ_JBHLZP010000061.1"/>
</dbReference>
<keyword evidence="2" id="KW-1133">Transmembrane helix</keyword>
<evidence type="ECO:0000256" key="1">
    <source>
        <dbReference type="SAM" id="MobiDB-lite"/>
    </source>
</evidence>
<feature type="compositionally biased region" description="Polar residues" evidence="1">
    <location>
        <begin position="59"/>
        <end position="72"/>
    </location>
</feature>
<keyword evidence="2" id="KW-0472">Membrane</keyword>
<sequence length="94" mass="9626">MGLDKADKWASVIGVFVTLAAFGVSLYDLLSRRRSDSKPASAQVTPSGQQSMSVDDGNSGISSTGDGATNIQMRAEASGHGSVYQAGGDQNISS</sequence>
<evidence type="ECO:0000256" key="2">
    <source>
        <dbReference type="SAM" id="Phobius"/>
    </source>
</evidence>
<feature type="region of interest" description="Disordered" evidence="1">
    <location>
        <begin position="34"/>
        <end position="94"/>
    </location>
</feature>
<comment type="caution">
    <text evidence="3">The sequence shown here is derived from an EMBL/GenBank/DDBJ whole genome shotgun (WGS) entry which is preliminary data.</text>
</comment>
<organism evidence="3 4">
    <name type="scientific">Actinoallomurus acaciae</name>
    <dbReference type="NCBI Taxonomy" id="502577"/>
    <lineage>
        <taxon>Bacteria</taxon>
        <taxon>Bacillati</taxon>
        <taxon>Actinomycetota</taxon>
        <taxon>Actinomycetes</taxon>
        <taxon>Streptosporangiales</taxon>
        <taxon>Thermomonosporaceae</taxon>
        <taxon>Actinoallomurus</taxon>
    </lineage>
</organism>
<evidence type="ECO:0000313" key="4">
    <source>
        <dbReference type="Proteomes" id="UP001589627"/>
    </source>
</evidence>
<accession>A0ABV5YCM3</accession>
<proteinExistence type="predicted"/>
<feature type="transmembrane region" description="Helical" evidence="2">
    <location>
        <begin position="12"/>
        <end position="30"/>
    </location>
</feature>
<evidence type="ECO:0000313" key="3">
    <source>
        <dbReference type="EMBL" id="MFB9832784.1"/>
    </source>
</evidence>
<keyword evidence="4" id="KW-1185">Reference proteome</keyword>
<reference evidence="3 4" key="1">
    <citation type="submission" date="2024-09" db="EMBL/GenBank/DDBJ databases">
        <authorList>
            <person name="Sun Q."/>
            <person name="Mori K."/>
        </authorList>
    </citation>
    <scope>NUCLEOTIDE SEQUENCE [LARGE SCALE GENOMIC DNA]</scope>
    <source>
        <strain evidence="3 4">TBRC 0563</strain>
    </source>
</reference>
<dbReference type="Proteomes" id="UP001589627">
    <property type="component" value="Unassembled WGS sequence"/>
</dbReference>
<feature type="compositionally biased region" description="Polar residues" evidence="1">
    <location>
        <begin position="38"/>
        <end position="53"/>
    </location>
</feature>
<gene>
    <name evidence="3" type="ORF">ACFFNX_11365</name>
</gene>